<reference evidence="2 3" key="1">
    <citation type="submission" date="2018-06" db="EMBL/GenBank/DDBJ databases">
        <title>Genomic Encyclopedia of Type Strains, Phase III (KMG-III): the genomes of soil and plant-associated and newly described type strains.</title>
        <authorList>
            <person name="Whitman W."/>
        </authorList>
    </citation>
    <scope>NUCLEOTIDE SEQUENCE [LARGE SCALE GENOMIC DNA]</scope>
    <source>
        <strain evidence="2 3">CECT 9025</strain>
    </source>
</reference>
<dbReference type="EMBL" id="QJTE01000001">
    <property type="protein sequence ID" value="PYE85495.1"/>
    <property type="molecule type" value="Genomic_DNA"/>
</dbReference>
<dbReference type="InterPro" id="IPR036249">
    <property type="entry name" value="Thioredoxin-like_sf"/>
</dbReference>
<comment type="caution">
    <text evidence="2">The sequence shown here is derived from an EMBL/GenBank/DDBJ whole genome shotgun (WGS) entry which is preliminary data.</text>
</comment>
<keyword evidence="3" id="KW-1185">Reference proteome</keyword>
<dbReference type="OrthoDB" id="9808254at2"/>
<keyword evidence="1" id="KW-0732">Signal</keyword>
<gene>
    <name evidence="2" type="ORF">DFP88_101162</name>
</gene>
<evidence type="ECO:0000256" key="1">
    <source>
        <dbReference type="SAM" id="SignalP"/>
    </source>
</evidence>
<dbReference type="Pfam" id="PF06764">
    <property type="entry name" value="DUF1223"/>
    <property type="match status" value="1"/>
</dbReference>
<protein>
    <recommendedName>
        <fullName evidence="4">Secreted protein</fullName>
    </recommendedName>
</protein>
<sequence length="233" mass="25042">MRRIIFGAAAAVTLLAGGVRAGDDPVVVELFTSQGCSSCPPADEMLADLSRRDDVIALGLHVDYWDYIGWPDRFADQAYTSRQQHYAAEAGERTIYTPQFVVGGRRQVTGARPIELMDAIQAHEEAPEEVHVALEEGADGLWLTAPAAQAPRPMAIHLVHYQPESRVEIEAGENAGRTLTYANIVTSWEVLGEWDGSTPLRMQLPQGGGPGAVLVQATGHHGPGAILAAARLD</sequence>
<accession>A0A318SVP1</accession>
<feature type="signal peptide" evidence="1">
    <location>
        <begin position="1"/>
        <end position="21"/>
    </location>
</feature>
<dbReference type="RefSeq" id="WP_110812549.1">
    <property type="nucleotide sequence ID" value="NZ_QJTE01000001.1"/>
</dbReference>
<dbReference type="PANTHER" id="PTHR36057:SF1">
    <property type="entry name" value="LIPOPROTEIN LIPID ATTACHMENT SITE-LIKE PROTEIN, PUTATIVE (DUF1223)-RELATED"/>
    <property type="match status" value="1"/>
</dbReference>
<dbReference type="SUPFAM" id="SSF52833">
    <property type="entry name" value="Thioredoxin-like"/>
    <property type="match status" value="1"/>
</dbReference>
<organism evidence="2 3">
    <name type="scientific">Pseudoroseicyclus aestuarii</name>
    <dbReference type="NCBI Taxonomy" id="1795041"/>
    <lineage>
        <taxon>Bacteria</taxon>
        <taxon>Pseudomonadati</taxon>
        <taxon>Pseudomonadota</taxon>
        <taxon>Alphaproteobacteria</taxon>
        <taxon>Rhodobacterales</taxon>
        <taxon>Paracoccaceae</taxon>
        <taxon>Pseudoroseicyclus</taxon>
    </lineage>
</organism>
<evidence type="ECO:0000313" key="2">
    <source>
        <dbReference type="EMBL" id="PYE85495.1"/>
    </source>
</evidence>
<evidence type="ECO:0000313" key="3">
    <source>
        <dbReference type="Proteomes" id="UP000248311"/>
    </source>
</evidence>
<dbReference type="Proteomes" id="UP000248311">
    <property type="component" value="Unassembled WGS sequence"/>
</dbReference>
<evidence type="ECO:0008006" key="4">
    <source>
        <dbReference type="Google" id="ProtNLM"/>
    </source>
</evidence>
<feature type="chain" id="PRO_5016360270" description="Secreted protein" evidence="1">
    <location>
        <begin position="22"/>
        <end position="233"/>
    </location>
</feature>
<dbReference type="InterPro" id="IPR010634">
    <property type="entry name" value="DUF1223"/>
</dbReference>
<name>A0A318SVP1_9RHOB</name>
<dbReference type="AlphaFoldDB" id="A0A318SVP1"/>
<dbReference type="PANTHER" id="PTHR36057">
    <property type="match status" value="1"/>
</dbReference>
<proteinExistence type="predicted"/>